<dbReference type="GO" id="GO:0061665">
    <property type="term" value="F:SUMO ligase activity"/>
    <property type="evidence" value="ECO:0007669"/>
    <property type="project" value="TreeGrafter"/>
</dbReference>
<evidence type="ECO:0000256" key="8">
    <source>
        <dbReference type="PROSITE-ProRule" id="PRU00452"/>
    </source>
</evidence>
<dbReference type="PROSITE" id="PS51044">
    <property type="entry name" value="ZF_SP_RING"/>
    <property type="match status" value="1"/>
</dbReference>
<feature type="compositionally biased region" description="Polar residues" evidence="9">
    <location>
        <begin position="513"/>
        <end position="533"/>
    </location>
</feature>
<dbReference type="GO" id="GO:0008270">
    <property type="term" value="F:zinc ion binding"/>
    <property type="evidence" value="ECO:0007669"/>
    <property type="project" value="UniProtKB-KW"/>
</dbReference>
<dbReference type="GO" id="GO:0016874">
    <property type="term" value="F:ligase activity"/>
    <property type="evidence" value="ECO:0007669"/>
    <property type="project" value="UniProtKB-KW"/>
</dbReference>
<dbReference type="Gene3D" id="2.60.120.780">
    <property type="entry name" value="PINIT domain"/>
    <property type="match status" value="1"/>
</dbReference>
<dbReference type="InterPro" id="IPR004181">
    <property type="entry name" value="Znf_MIZ"/>
</dbReference>
<gene>
    <name evidence="12" type="primary">pli1</name>
    <name evidence="12" type="ORF">VNI00_001632</name>
</gene>
<feature type="domain" description="SP-RING-type" evidence="10">
    <location>
        <begin position="338"/>
        <end position="423"/>
    </location>
</feature>
<feature type="region of interest" description="Disordered" evidence="9">
    <location>
        <begin position="432"/>
        <end position="661"/>
    </location>
</feature>
<organism evidence="12 13">
    <name type="scientific">Paramarasmius palmivorus</name>
    <dbReference type="NCBI Taxonomy" id="297713"/>
    <lineage>
        <taxon>Eukaryota</taxon>
        <taxon>Fungi</taxon>
        <taxon>Dikarya</taxon>
        <taxon>Basidiomycota</taxon>
        <taxon>Agaricomycotina</taxon>
        <taxon>Agaricomycetes</taxon>
        <taxon>Agaricomycetidae</taxon>
        <taxon>Agaricales</taxon>
        <taxon>Marasmiineae</taxon>
        <taxon>Marasmiaceae</taxon>
        <taxon>Paramarasmius</taxon>
    </lineage>
</organism>
<dbReference type="PROSITE" id="PS51466">
    <property type="entry name" value="PINIT"/>
    <property type="match status" value="1"/>
</dbReference>
<comment type="caution">
    <text evidence="12">The sequence shown here is derived from an EMBL/GenBank/DDBJ whole genome shotgun (WGS) entry which is preliminary data.</text>
</comment>
<feature type="region of interest" description="Disordered" evidence="9">
    <location>
        <begin position="87"/>
        <end position="109"/>
    </location>
</feature>
<keyword evidence="3" id="KW-0808">Transferase</keyword>
<keyword evidence="5 8" id="KW-0863">Zinc-finger</keyword>
<dbReference type="PANTHER" id="PTHR10782:SF4">
    <property type="entry name" value="TONALLI, ISOFORM E"/>
    <property type="match status" value="1"/>
</dbReference>
<dbReference type="GO" id="GO:0016925">
    <property type="term" value="P:protein sumoylation"/>
    <property type="evidence" value="ECO:0007669"/>
    <property type="project" value="TreeGrafter"/>
</dbReference>
<feature type="compositionally biased region" description="Basic and acidic residues" evidence="9">
    <location>
        <begin position="570"/>
        <end position="582"/>
    </location>
</feature>
<keyword evidence="7" id="KW-0862">Zinc</keyword>
<evidence type="ECO:0000313" key="13">
    <source>
        <dbReference type="Proteomes" id="UP001383192"/>
    </source>
</evidence>
<keyword evidence="6" id="KW-0833">Ubl conjugation pathway</keyword>
<dbReference type="GO" id="GO:0000785">
    <property type="term" value="C:chromatin"/>
    <property type="evidence" value="ECO:0007669"/>
    <property type="project" value="TreeGrafter"/>
</dbReference>
<reference evidence="12 13" key="1">
    <citation type="submission" date="2024-01" db="EMBL/GenBank/DDBJ databases">
        <title>A draft genome for a cacao thread blight-causing isolate of Paramarasmius palmivorus.</title>
        <authorList>
            <person name="Baruah I.K."/>
            <person name="Bukari Y."/>
            <person name="Amoako-Attah I."/>
            <person name="Meinhardt L.W."/>
            <person name="Bailey B.A."/>
            <person name="Cohen S.P."/>
        </authorList>
    </citation>
    <scope>NUCLEOTIDE SEQUENCE [LARGE SCALE GENOMIC DNA]</scope>
    <source>
        <strain evidence="12 13">GH-12</strain>
    </source>
</reference>
<feature type="compositionally biased region" description="Polar residues" evidence="9">
    <location>
        <begin position="647"/>
        <end position="661"/>
    </location>
</feature>
<evidence type="ECO:0000256" key="4">
    <source>
        <dbReference type="ARBA" id="ARBA00022723"/>
    </source>
</evidence>
<dbReference type="EMBL" id="JAYKXP010000004">
    <property type="protein sequence ID" value="KAK7059008.1"/>
    <property type="molecule type" value="Genomic_DNA"/>
</dbReference>
<proteinExistence type="inferred from homology"/>
<evidence type="ECO:0000256" key="2">
    <source>
        <dbReference type="ARBA" id="ARBA00005383"/>
    </source>
</evidence>
<evidence type="ECO:0000259" key="10">
    <source>
        <dbReference type="PROSITE" id="PS51044"/>
    </source>
</evidence>
<dbReference type="InterPro" id="IPR023321">
    <property type="entry name" value="PINIT"/>
</dbReference>
<feature type="compositionally biased region" description="Acidic residues" evidence="9">
    <location>
        <begin position="535"/>
        <end position="547"/>
    </location>
</feature>
<feature type="domain" description="PINIT" evidence="11">
    <location>
        <begin position="140"/>
        <end position="308"/>
    </location>
</feature>
<dbReference type="AlphaFoldDB" id="A0AAW0E111"/>
<keyword evidence="12" id="KW-0436">Ligase</keyword>
<accession>A0AAW0E111</accession>
<dbReference type="Pfam" id="PF14324">
    <property type="entry name" value="PINIT"/>
    <property type="match status" value="1"/>
</dbReference>
<keyword evidence="13" id="KW-1185">Reference proteome</keyword>
<dbReference type="Pfam" id="PF02891">
    <property type="entry name" value="zf-MIZ"/>
    <property type="match status" value="1"/>
</dbReference>
<evidence type="ECO:0000256" key="6">
    <source>
        <dbReference type="ARBA" id="ARBA00022786"/>
    </source>
</evidence>
<protein>
    <submittedName>
        <fullName evidence="12">E3 SUMO-protein ligase pli1</fullName>
    </submittedName>
</protein>
<feature type="region of interest" description="Disordered" evidence="9">
    <location>
        <begin position="124"/>
        <end position="155"/>
    </location>
</feature>
<dbReference type="InterPro" id="IPR013083">
    <property type="entry name" value="Znf_RING/FYVE/PHD"/>
</dbReference>
<sequence length="661" mass="73258">MASQDVWLEFETLRHNVKHNTVDRLKSILQGFNEECGTHMSKAGKKQEIIDKIVSTLDVWKQQNAVDKWTKAKTVLYQVRNTGSYTPSTSRMTGSFASTSAATGSYSSPSYMKTNNYNSSLSSSSQYGSYSARKPSTTYDSPGLPKPPASSKPTLQFKESPFFKIDQMVSTVVECPETTSATDRRQQSLQFTLSPDHLDKLKMPNSRHQVRLFCTSSMFYSSSPTFRTNNTPCPIEFPPTCEVRVNNTPLTASLKGLKKKPGTAPPPDLGKYLRLSQTQNRIEMVYVNSQQPSQPKKFYLVVMLVEVTTVDFLVGELKRNKFKSGDTIRRELQMSVQEDDDIVAGPQKMSLKCPLSFMRVTTPCRSSKCVHSQCFDATSWFSVMEQTTTYLCPVCERVLDWKDLIIDGAFDEILKACPESVEDVMVEADGEWHTSDNKYGSTNWKMKHPPSVTAKPPSPPRRPSSFVKQEFSDPVVGMNGTVNGSSKPRDNQIMVLDDSDDEEEEGLVKRELSPSTANGNSSAGPQTIQQPSQEDVIDLTLDSDDEQASQPKQTGKRKASDAALSPTESIWKKGRTDTESYPHRPSSAAVNDGYSRSTDSRTSAHTSSPRRPSNYGAPPSSLSNGFGRNSGTQLPPFSELAPRPYGSRTNGNAPTSTSHWS</sequence>
<evidence type="ECO:0000256" key="3">
    <source>
        <dbReference type="ARBA" id="ARBA00022679"/>
    </source>
</evidence>
<feature type="compositionally biased region" description="Polar residues" evidence="9">
    <location>
        <begin position="594"/>
        <end position="611"/>
    </location>
</feature>
<evidence type="ECO:0000256" key="5">
    <source>
        <dbReference type="ARBA" id="ARBA00022771"/>
    </source>
</evidence>
<evidence type="ECO:0000256" key="1">
    <source>
        <dbReference type="ARBA" id="ARBA00004718"/>
    </source>
</evidence>
<evidence type="ECO:0000256" key="7">
    <source>
        <dbReference type="ARBA" id="ARBA00022833"/>
    </source>
</evidence>
<evidence type="ECO:0000256" key="9">
    <source>
        <dbReference type="SAM" id="MobiDB-lite"/>
    </source>
</evidence>
<dbReference type="Gene3D" id="3.30.40.10">
    <property type="entry name" value="Zinc/RING finger domain, C3HC4 (zinc finger)"/>
    <property type="match status" value="1"/>
</dbReference>
<feature type="compositionally biased region" description="Low complexity" evidence="9">
    <location>
        <begin position="93"/>
        <end position="109"/>
    </location>
</feature>
<dbReference type="Proteomes" id="UP001383192">
    <property type="component" value="Unassembled WGS sequence"/>
</dbReference>
<evidence type="ECO:0000313" key="12">
    <source>
        <dbReference type="EMBL" id="KAK7059008.1"/>
    </source>
</evidence>
<dbReference type="InterPro" id="IPR038654">
    <property type="entry name" value="PINIT_sf"/>
</dbReference>
<name>A0AAW0E111_9AGAR</name>
<keyword evidence="4" id="KW-0479">Metal-binding</keyword>
<comment type="similarity">
    <text evidence="2">Belongs to the PIAS family.</text>
</comment>
<comment type="pathway">
    <text evidence="1">Protein modification; protein sumoylation.</text>
</comment>
<dbReference type="PANTHER" id="PTHR10782">
    <property type="entry name" value="ZINC FINGER MIZ DOMAIN-CONTAINING PROTEIN"/>
    <property type="match status" value="1"/>
</dbReference>
<feature type="compositionally biased region" description="Polar residues" evidence="9">
    <location>
        <begin position="620"/>
        <end position="635"/>
    </location>
</feature>
<evidence type="ECO:0000259" key="11">
    <source>
        <dbReference type="PROSITE" id="PS51466"/>
    </source>
</evidence>